<dbReference type="Gene3D" id="3.90.1720.10">
    <property type="entry name" value="endopeptidase domain like (from Nostoc punctiforme)"/>
    <property type="match status" value="1"/>
</dbReference>
<organism evidence="3 4">
    <name type="scientific">Thomasclavelia spiroformis</name>
    <dbReference type="NCBI Taxonomy" id="29348"/>
    <lineage>
        <taxon>Bacteria</taxon>
        <taxon>Bacillati</taxon>
        <taxon>Bacillota</taxon>
        <taxon>Erysipelotrichia</taxon>
        <taxon>Erysipelotrichales</taxon>
        <taxon>Coprobacillaceae</taxon>
        <taxon>Thomasclavelia</taxon>
    </lineage>
</organism>
<dbReference type="AlphaFoldDB" id="A0A1Y4QG62"/>
<dbReference type="Gene3D" id="1.10.101.10">
    <property type="entry name" value="PGBD-like superfamily/PGBD"/>
    <property type="match status" value="1"/>
</dbReference>
<evidence type="ECO:0000259" key="1">
    <source>
        <dbReference type="Pfam" id="PF01471"/>
    </source>
</evidence>
<gene>
    <name evidence="3" type="ORF">B5E91_11075</name>
</gene>
<dbReference type="InterPro" id="IPR002477">
    <property type="entry name" value="Peptidoglycan-bd-like"/>
</dbReference>
<dbReference type="Gene3D" id="2.30.30.40">
    <property type="entry name" value="SH3 Domains"/>
    <property type="match status" value="1"/>
</dbReference>
<reference evidence="4" key="1">
    <citation type="submission" date="2017-04" db="EMBL/GenBank/DDBJ databases">
        <title>Function of individual gut microbiota members based on whole genome sequencing of pure cultures obtained from chicken caecum.</title>
        <authorList>
            <person name="Medvecky M."/>
            <person name="Cejkova D."/>
            <person name="Polansky O."/>
            <person name="Karasova D."/>
            <person name="Kubasova T."/>
            <person name="Cizek A."/>
            <person name="Rychlik I."/>
        </authorList>
    </citation>
    <scope>NUCLEOTIDE SEQUENCE [LARGE SCALE GENOMIC DNA]</scope>
    <source>
        <strain evidence="4">An149</strain>
    </source>
</reference>
<dbReference type="InterPro" id="IPR007921">
    <property type="entry name" value="CHAP_dom"/>
</dbReference>
<dbReference type="InterPro" id="IPR038765">
    <property type="entry name" value="Papain-like_cys_pep_sf"/>
</dbReference>
<dbReference type="Proteomes" id="UP000196258">
    <property type="component" value="Unassembled WGS sequence"/>
</dbReference>
<evidence type="ECO:0000313" key="4">
    <source>
        <dbReference type="Proteomes" id="UP000196258"/>
    </source>
</evidence>
<dbReference type="Pfam" id="PF01471">
    <property type="entry name" value="PG_binding_1"/>
    <property type="match status" value="1"/>
</dbReference>
<dbReference type="InterPro" id="IPR036366">
    <property type="entry name" value="PGBDSf"/>
</dbReference>
<comment type="caution">
    <text evidence="3">The sequence shown here is derived from an EMBL/GenBank/DDBJ whole genome shotgun (WGS) entry which is preliminary data.</text>
</comment>
<feature type="domain" description="Peptidoglycan binding-like" evidence="1">
    <location>
        <begin position="306"/>
        <end position="357"/>
    </location>
</feature>
<accession>A0A1Y4QG62</accession>
<evidence type="ECO:0008006" key="5">
    <source>
        <dbReference type="Google" id="ProtNLM"/>
    </source>
</evidence>
<name>A0A1Y4QG62_9FIRM</name>
<dbReference type="SUPFAM" id="SSF47090">
    <property type="entry name" value="PGBD-like"/>
    <property type="match status" value="1"/>
</dbReference>
<sequence length="365" mass="41322">MREVIKISSVETLLKYARSWIGLNEKDGSYKQIIDVYNNHLPRARSYKVKYSDNWCAAFVSACVIKAHLTKFIPLECSCGEMIELAKQMKIWNEDSKRSPNVGDIIMYDWGNQDGWPEHVGIVESVTNNQITVIEGNKSNAVGRRVINVGNASIRGYIQPNYDGSISNNQPSKPISNEKAVNYKVKVNTKSGVNCRKKPSVGSAKITAYANGTQLTITKEKNGWGHANNTGWVDLEYCINVSSNTSWKGDEKYYLENSEVGKWQEAMNKGFDTNELEVDNKFGKASQDFAKNHLLWKGQSHNCPTAISWLQNRLRYFGFSKLEVNGKWSKYLDTCVMTFQSNRNLQKDAKVGLDTTYHLLKGEIK</sequence>
<evidence type="ECO:0000259" key="2">
    <source>
        <dbReference type="Pfam" id="PF05257"/>
    </source>
</evidence>
<feature type="domain" description="Peptidase C51" evidence="2">
    <location>
        <begin position="51"/>
        <end position="137"/>
    </location>
</feature>
<dbReference type="SUPFAM" id="SSF54001">
    <property type="entry name" value="Cysteine proteinases"/>
    <property type="match status" value="1"/>
</dbReference>
<evidence type="ECO:0000313" key="3">
    <source>
        <dbReference type="EMBL" id="OUQ04236.1"/>
    </source>
</evidence>
<dbReference type="InterPro" id="IPR036365">
    <property type="entry name" value="PGBD-like_sf"/>
</dbReference>
<protein>
    <recommendedName>
        <fullName evidence="5">CHAP domain-containing protein</fullName>
    </recommendedName>
</protein>
<dbReference type="Pfam" id="PF05257">
    <property type="entry name" value="CHAP"/>
    <property type="match status" value="1"/>
</dbReference>
<proteinExistence type="predicted"/>
<dbReference type="EMBL" id="NFLB01000013">
    <property type="protein sequence ID" value="OUQ04236.1"/>
    <property type="molecule type" value="Genomic_DNA"/>
</dbReference>